<protein>
    <submittedName>
        <fullName evidence="2">FRQ1 protein</fullName>
    </submittedName>
</protein>
<feature type="transmembrane region" description="Helical" evidence="1">
    <location>
        <begin position="228"/>
        <end position="247"/>
    </location>
</feature>
<evidence type="ECO:0000256" key="1">
    <source>
        <dbReference type="SAM" id="Phobius"/>
    </source>
</evidence>
<reference evidence="2" key="1">
    <citation type="submission" date="2021-02" db="EMBL/GenBank/DDBJ databases">
        <authorList>
            <person name="Dougan E. K."/>
            <person name="Rhodes N."/>
            <person name="Thang M."/>
            <person name="Chan C."/>
        </authorList>
    </citation>
    <scope>NUCLEOTIDE SEQUENCE</scope>
</reference>
<feature type="transmembrane region" description="Helical" evidence="1">
    <location>
        <begin position="152"/>
        <end position="180"/>
    </location>
</feature>
<dbReference type="OrthoDB" id="433935at2759"/>
<proteinExistence type="predicted"/>
<dbReference type="AlphaFoldDB" id="A0A812ZJB5"/>
<keyword evidence="1" id="KW-0472">Membrane</keyword>
<sequence length="259" mass="29083">MFVEKTFAVLIAAVYGFTSVWVLAEAKFIPLGSEVWIFGVALVPVGLSVHALRKSFLSKHQLLTALTNFELESSTCSSDFDRRFILRCIRRWYGGPEQFESFVRKDLREELLAQIRQTSFRSGYYLVTVVPSVCAGLDSLVCLWRGQAPTEAVVTHFVCLVLAFDICWIVITFRLVLLLSDGSAQLCLRFRFLNYAISLMIFLASGMLFMVGLVGSRLARNTLSVSTAVGWLALSCILMALTSDSGWRQVRALRRRSKV</sequence>
<evidence type="ECO:0000313" key="2">
    <source>
        <dbReference type="EMBL" id="CAE7830902.1"/>
    </source>
</evidence>
<feature type="transmembrane region" description="Helical" evidence="1">
    <location>
        <begin position="7"/>
        <end position="29"/>
    </location>
</feature>
<gene>
    <name evidence="2" type="primary">FRQ1</name>
    <name evidence="2" type="ORF">SNEC2469_LOCUS24846</name>
</gene>
<name>A0A812ZJB5_9DINO</name>
<dbReference type="EMBL" id="CAJNJA010048397">
    <property type="protein sequence ID" value="CAE7830902.1"/>
    <property type="molecule type" value="Genomic_DNA"/>
</dbReference>
<comment type="caution">
    <text evidence="2">The sequence shown here is derived from an EMBL/GenBank/DDBJ whole genome shotgun (WGS) entry which is preliminary data.</text>
</comment>
<organism evidence="2 3">
    <name type="scientific">Symbiodinium necroappetens</name>
    <dbReference type="NCBI Taxonomy" id="1628268"/>
    <lineage>
        <taxon>Eukaryota</taxon>
        <taxon>Sar</taxon>
        <taxon>Alveolata</taxon>
        <taxon>Dinophyceae</taxon>
        <taxon>Suessiales</taxon>
        <taxon>Symbiodiniaceae</taxon>
        <taxon>Symbiodinium</taxon>
    </lineage>
</organism>
<accession>A0A812ZJB5</accession>
<feature type="transmembrane region" description="Helical" evidence="1">
    <location>
        <begin position="192"/>
        <end position="216"/>
    </location>
</feature>
<keyword evidence="3" id="KW-1185">Reference proteome</keyword>
<dbReference type="Proteomes" id="UP000601435">
    <property type="component" value="Unassembled WGS sequence"/>
</dbReference>
<evidence type="ECO:0000313" key="3">
    <source>
        <dbReference type="Proteomes" id="UP000601435"/>
    </source>
</evidence>
<feature type="transmembrane region" description="Helical" evidence="1">
    <location>
        <begin position="124"/>
        <end position="146"/>
    </location>
</feature>
<keyword evidence="1" id="KW-1133">Transmembrane helix</keyword>
<feature type="transmembrane region" description="Helical" evidence="1">
    <location>
        <begin position="35"/>
        <end position="52"/>
    </location>
</feature>
<keyword evidence="1" id="KW-0812">Transmembrane</keyword>